<name>A0A839RIZ4_9ACTN</name>
<dbReference type="InterPro" id="IPR012312">
    <property type="entry name" value="Hemerythrin-like"/>
</dbReference>
<keyword evidence="5" id="KW-1185">Reference proteome</keyword>
<dbReference type="CDD" id="cd12108">
    <property type="entry name" value="Hr-like"/>
    <property type="match status" value="1"/>
</dbReference>
<dbReference type="PANTHER" id="PTHR39428">
    <property type="entry name" value="F420H(2)-DEPENDENT QUINONE REDUCTASE RV1261C"/>
    <property type="match status" value="1"/>
</dbReference>
<dbReference type="OrthoDB" id="8225825at2"/>
<protein>
    <submittedName>
        <fullName evidence="4">Deazaflavin-dependent oxidoreductase (Nitroreductase family)</fullName>
    </submittedName>
</protein>
<gene>
    <name evidence="4" type="ORF">FHU29_000801</name>
</gene>
<evidence type="ECO:0000313" key="4">
    <source>
        <dbReference type="EMBL" id="MBB3036367.1"/>
    </source>
</evidence>
<dbReference type="Proteomes" id="UP000567922">
    <property type="component" value="Unassembled WGS sequence"/>
</dbReference>
<dbReference type="Pfam" id="PF04075">
    <property type="entry name" value="F420H2_quin_red"/>
    <property type="match status" value="1"/>
</dbReference>
<comment type="catalytic activity">
    <reaction evidence="2">
        <text>oxidized coenzyme F420-(gamma-L-Glu)(n) + a quinol + H(+) = reduced coenzyme F420-(gamma-L-Glu)(n) + a quinone</text>
        <dbReference type="Rhea" id="RHEA:39663"/>
        <dbReference type="Rhea" id="RHEA-COMP:12939"/>
        <dbReference type="Rhea" id="RHEA-COMP:14378"/>
        <dbReference type="ChEBI" id="CHEBI:15378"/>
        <dbReference type="ChEBI" id="CHEBI:24646"/>
        <dbReference type="ChEBI" id="CHEBI:132124"/>
        <dbReference type="ChEBI" id="CHEBI:133980"/>
        <dbReference type="ChEBI" id="CHEBI:139511"/>
    </reaction>
</comment>
<comment type="similarity">
    <text evidence="1">Belongs to the F420H(2)-dependent quinone reductase family.</text>
</comment>
<dbReference type="Pfam" id="PF01814">
    <property type="entry name" value="Hemerythrin"/>
    <property type="match status" value="1"/>
</dbReference>
<dbReference type="Gene3D" id="2.30.110.10">
    <property type="entry name" value="Electron Transport, Fmn-binding Protein, Chain A"/>
    <property type="match status" value="1"/>
</dbReference>
<sequence length="280" mass="30681">MSFNQHVIDEFRANEGRVGGPFQDARLLLLTTVGARTGQRHTTPVGYLQNGDGRLLIIASAAGSPRHPDWYINLLANPHVTCETGPFVFEASAERLAGPERDEAFERACEHDPGWADYQASTTRVIPVVALTPLSGGPATDSWSESLVLVHNAFRRELALIRKEFTEAGPRLGAQLRINCLALCQGLHGHHIMEDNGIYPLIDANRPELADAMTRLRAEHSALAKLLEELQAFISRANADPVAARAEVDRLSAAVEAHLDYEEQQLLPVLSAGIHLHRST</sequence>
<dbReference type="SUPFAM" id="SSF50475">
    <property type="entry name" value="FMN-binding split barrel"/>
    <property type="match status" value="1"/>
</dbReference>
<dbReference type="AlphaFoldDB" id="A0A839RIZ4"/>
<dbReference type="GO" id="GO:0005886">
    <property type="term" value="C:plasma membrane"/>
    <property type="evidence" value="ECO:0007669"/>
    <property type="project" value="TreeGrafter"/>
</dbReference>
<dbReference type="GO" id="GO:0070967">
    <property type="term" value="F:coenzyme F420 binding"/>
    <property type="evidence" value="ECO:0007669"/>
    <property type="project" value="TreeGrafter"/>
</dbReference>
<comment type="caution">
    <text evidence="4">The sequence shown here is derived from an EMBL/GenBank/DDBJ whole genome shotgun (WGS) entry which is preliminary data.</text>
</comment>
<dbReference type="EMBL" id="JACHWS010000001">
    <property type="protein sequence ID" value="MBB3036367.1"/>
    <property type="molecule type" value="Genomic_DNA"/>
</dbReference>
<dbReference type="GO" id="GO:0016491">
    <property type="term" value="F:oxidoreductase activity"/>
    <property type="evidence" value="ECO:0007669"/>
    <property type="project" value="InterPro"/>
</dbReference>
<proteinExistence type="inferred from homology"/>
<dbReference type="InterPro" id="IPR004378">
    <property type="entry name" value="F420H2_quin_Rdtase"/>
</dbReference>
<evidence type="ECO:0000259" key="3">
    <source>
        <dbReference type="Pfam" id="PF01814"/>
    </source>
</evidence>
<evidence type="ECO:0000313" key="5">
    <source>
        <dbReference type="Proteomes" id="UP000567922"/>
    </source>
</evidence>
<accession>A0A839RIZ4</accession>
<organism evidence="4 5">
    <name type="scientific">Hoyosella altamirensis</name>
    <dbReference type="NCBI Taxonomy" id="616997"/>
    <lineage>
        <taxon>Bacteria</taxon>
        <taxon>Bacillati</taxon>
        <taxon>Actinomycetota</taxon>
        <taxon>Actinomycetes</taxon>
        <taxon>Mycobacteriales</taxon>
        <taxon>Hoyosellaceae</taxon>
        <taxon>Hoyosella</taxon>
    </lineage>
</organism>
<dbReference type="NCBIfam" id="TIGR00026">
    <property type="entry name" value="hi_GC_TIGR00026"/>
    <property type="match status" value="1"/>
</dbReference>
<dbReference type="Gene3D" id="1.20.120.520">
    <property type="entry name" value="nmb1532 protein domain like"/>
    <property type="match status" value="1"/>
</dbReference>
<evidence type="ECO:0000256" key="1">
    <source>
        <dbReference type="ARBA" id="ARBA00008710"/>
    </source>
</evidence>
<dbReference type="InterPro" id="IPR012349">
    <property type="entry name" value="Split_barrel_FMN-bd"/>
</dbReference>
<reference evidence="4 5" key="1">
    <citation type="submission" date="2020-08" db="EMBL/GenBank/DDBJ databases">
        <title>Sequencing the genomes of 1000 actinobacteria strains.</title>
        <authorList>
            <person name="Klenk H.-P."/>
        </authorList>
    </citation>
    <scope>NUCLEOTIDE SEQUENCE [LARGE SCALE GENOMIC DNA]</scope>
    <source>
        <strain evidence="4 5">DSM 45258</strain>
    </source>
</reference>
<evidence type="ECO:0000256" key="2">
    <source>
        <dbReference type="ARBA" id="ARBA00049106"/>
    </source>
</evidence>
<feature type="domain" description="Hemerythrin-like" evidence="3">
    <location>
        <begin position="147"/>
        <end position="270"/>
    </location>
</feature>
<dbReference type="PANTHER" id="PTHR39428:SF1">
    <property type="entry name" value="F420H(2)-DEPENDENT QUINONE REDUCTASE RV1261C"/>
    <property type="match status" value="1"/>
</dbReference>
<dbReference type="RefSeq" id="WP_064440256.1">
    <property type="nucleotide sequence ID" value="NZ_BDDI01000007.1"/>
</dbReference>